<dbReference type="Proteomes" id="UP000015101">
    <property type="component" value="Unassembled WGS sequence"/>
</dbReference>
<reference evidence="3 5" key="2">
    <citation type="journal article" date="2013" name="Nature">
        <title>Insights into bilaterian evolution from three spiralian genomes.</title>
        <authorList>
            <person name="Simakov O."/>
            <person name="Marletaz F."/>
            <person name="Cho S.J."/>
            <person name="Edsinger-Gonzales E."/>
            <person name="Havlak P."/>
            <person name="Hellsten U."/>
            <person name="Kuo D.H."/>
            <person name="Larsson T."/>
            <person name="Lv J."/>
            <person name="Arendt D."/>
            <person name="Savage R."/>
            <person name="Osoegawa K."/>
            <person name="de Jong P."/>
            <person name="Grimwood J."/>
            <person name="Chapman J.A."/>
            <person name="Shapiro H."/>
            <person name="Aerts A."/>
            <person name="Otillar R.P."/>
            <person name="Terry A.Y."/>
            <person name="Boore J.L."/>
            <person name="Grigoriev I.V."/>
            <person name="Lindberg D.R."/>
            <person name="Seaver E.C."/>
            <person name="Weisblat D.A."/>
            <person name="Putnam N.H."/>
            <person name="Rokhsar D.S."/>
        </authorList>
    </citation>
    <scope>NUCLEOTIDE SEQUENCE</scope>
</reference>
<feature type="domain" description="Cerebral cavernous malformations 2 harmonin-homology" evidence="2">
    <location>
        <begin position="194"/>
        <end position="276"/>
    </location>
</feature>
<gene>
    <name evidence="4" type="primary">20209487</name>
    <name evidence="3" type="ORF">HELRODRAFT_184311</name>
</gene>
<sequence>MYLPPNPDIFAIQFGGIIENISIELDMASRTKIMNLIDEARKAGKLTRDRRYNRNSFFKFDVNSFKIVTDDNKQDVLVRMPIHQVACFSYVYEDDQHIIAIKYAISRTAVQLCRTLLLRALQLGGHSDDDIIISSWPQPHENFSNSCLDVRDPLDANGGQQLSSIFNNSSNNNNKSDVTNDVINQGYVSESDSSQLSMKEQELIRDYMRKLYNVLTNFELESFAQLVKSWQRDIPFHDFMNQLLQLYGEKRKYLLKEMRPFIPTKDISYYESFLAQHQLTDDKK</sequence>
<evidence type="ECO:0000313" key="4">
    <source>
        <dbReference type="EnsemblMetazoa" id="HelroP184311"/>
    </source>
</evidence>
<dbReference type="EnsemblMetazoa" id="HelroT184311">
    <property type="protein sequence ID" value="HelroP184311"/>
    <property type="gene ID" value="HelroG184311"/>
</dbReference>
<dbReference type="EMBL" id="KB096736">
    <property type="protein sequence ID" value="ESO02730.1"/>
    <property type="molecule type" value="Genomic_DNA"/>
</dbReference>
<dbReference type="HOGENOM" id="CLU_981003_0_0_1"/>
<reference evidence="4" key="3">
    <citation type="submission" date="2015-06" db="UniProtKB">
        <authorList>
            <consortium name="EnsemblMetazoa"/>
        </authorList>
    </citation>
    <scope>IDENTIFICATION</scope>
</reference>
<dbReference type="AlphaFoldDB" id="T1FKY8"/>
<dbReference type="InterPro" id="IPR032375">
    <property type="entry name" value="CCM2_C"/>
</dbReference>
<dbReference type="OrthoDB" id="5828470at2759"/>
<dbReference type="OMA" id="LKTXDSS"/>
<dbReference type="PANTHER" id="PTHR21642:SF6">
    <property type="entry name" value="CEREBRAL CAVERNOUS MALFORMATIONS 2 HARMONIN-HOMOLOGY DOMAIN-CONTAINING PROTEIN"/>
    <property type="match status" value="1"/>
</dbReference>
<comment type="similarity">
    <text evidence="1">Belongs to the CCM2 family.</text>
</comment>
<evidence type="ECO:0000313" key="3">
    <source>
        <dbReference type="EMBL" id="ESO02730.1"/>
    </source>
</evidence>
<protein>
    <recommendedName>
        <fullName evidence="2">Cerebral cavernous malformations 2 harmonin-homology domain-containing protein</fullName>
    </recommendedName>
</protein>
<dbReference type="InterPro" id="IPR026159">
    <property type="entry name" value="Malcavernin"/>
</dbReference>
<dbReference type="EMBL" id="AMQM01009641">
    <property type="status" value="NOT_ANNOTATED_CDS"/>
    <property type="molecule type" value="Genomic_DNA"/>
</dbReference>
<dbReference type="GeneID" id="20209487"/>
<dbReference type="KEGG" id="hro:HELRODRAFT_184311"/>
<dbReference type="InParanoid" id="T1FKY8"/>
<evidence type="ECO:0000313" key="5">
    <source>
        <dbReference type="Proteomes" id="UP000015101"/>
    </source>
</evidence>
<dbReference type="CTD" id="20209487"/>
<accession>T1FKY8</accession>
<name>T1FKY8_HELRO</name>
<dbReference type="eggNOG" id="ENOG502QSZM">
    <property type="taxonomic scope" value="Eukaryota"/>
</dbReference>
<organism evidence="4 5">
    <name type="scientific">Helobdella robusta</name>
    <name type="common">Californian leech</name>
    <dbReference type="NCBI Taxonomy" id="6412"/>
    <lineage>
        <taxon>Eukaryota</taxon>
        <taxon>Metazoa</taxon>
        <taxon>Spiralia</taxon>
        <taxon>Lophotrochozoa</taxon>
        <taxon>Annelida</taxon>
        <taxon>Clitellata</taxon>
        <taxon>Hirudinea</taxon>
        <taxon>Rhynchobdellida</taxon>
        <taxon>Glossiphoniidae</taxon>
        <taxon>Helobdella</taxon>
    </lineage>
</organism>
<dbReference type="Gene3D" id="1.20.1160.20">
    <property type="match status" value="1"/>
</dbReference>
<dbReference type="Gene3D" id="2.30.29.30">
    <property type="entry name" value="Pleckstrin-homology domain (PH domain)/Phosphotyrosine-binding domain (PTB)"/>
    <property type="match status" value="1"/>
</dbReference>
<dbReference type="PANTHER" id="PTHR21642">
    <property type="entry name" value="CEREBRAL CAVERNOUS MALFORMATIONS PROTEIN 2 HOMOLOG"/>
    <property type="match status" value="1"/>
</dbReference>
<dbReference type="InterPro" id="IPR011993">
    <property type="entry name" value="PH-like_dom_sf"/>
</dbReference>
<reference evidence="5" key="1">
    <citation type="submission" date="2012-12" db="EMBL/GenBank/DDBJ databases">
        <authorList>
            <person name="Hellsten U."/>
            <person name="Grimwood J."/>
            <person name="Chapman J.A."/>
            <person name="Shapiro H."/>
            <person name="Aerts A."/>
            <person name="Otillar R.P."/>
            <person name="Terry A.Y."/>
            <person name="Boore J.L."/>
            <person name="Simakov O."/>
            <person name="Marletaz F."/>
            <person name="Cho S.-J."/>
            <person name="Edsinger-Gonzales E."/>
            <person name="Havlak P."/>
            <person name="Kuo D.-H."/>
            <person name="Larsson T."/>
            <person name="Lv J."/>
            <person name="Arendt D."/>
            <person name="Savage R."/>
            <person name="Osoegawa K."/>
            <person name="de Jong P."/>
            <person name="Lindberg D.R."/>
            <person name="Seaver E.C."/>
            <person name="Weisblat D.A."/>
            <person name="Putnam N.H."/>
            <person name="Grigoriev I.V."/>
            <person name="Rokhsar D.S."/>
        </authorList>
    </citation>
    <scope>NUCLEOTIDE SEQUENCE</scope>
</reference>
<keyword evidence="5" id="KW-1185">Reference proteome</keyword>
<dbReference type="RefSeq" id="XP_009019173.1">
    <property type="nucleotide sequence ID" value="XM_009020925.1"/>
</dbReference>
<evidence type="ECO:0000259" key="2">
    <source>
        <dbReference type="Pfam" id="PF16545"/>
    </source>
</evidence>
<dbReference type="Pfam" id="PF16545">
    <property type="entry name" value="CCM2_C"/>
    <property type="match status" value="1"/>
</dbReference>
<dbReference type="STRING" id="6412.T1FKY8"/>
<evidence type="ECO:0000256" key="1">
    <source>
        <dbReference type="ARBA" id="ARBA00010822"/>
    </source>
</evidence>
<proteinExistence type="inferred from homology"/>